<evidence type="ECO:0000256" key="3">
    <source>
        <dbReference type="SAM" id="SignalP"/>
    </source>
</evidence>
<dbReference type="Pfam" id="PF00497">
    <property type="entry name" value="SBP_bac_3"/>
    <property type="match status" value="1"/>
</dbReference>
<dbReference type="STRING" id="1219077.VAZ01S_128_00020"/>
<sequence length="275" mass="31587">MLNKKILFALSFLSTSITANTAENIQINTLKNSTLTVCTTGDYPPLTSYNIDTRQYEGFAPVVVKNFAKHMNLKLEFQKTTWQQLSSDLMAKKCDMAIGGITYTEGRNDLFYLTEPIIKSQKAVLFTKENAHLFKRFSDIDKRENVIIENKGGTNEIYVNKIIKNADIKIIESNIAVFDCFEKYQEKPYAMITDSVEVEYRSNSSDSVFSNEGLNMELNHNPERYKVYMANQTTKGKAIILAMNDFIRTHRKEVDHWFQESLSGTYHEDEAVCPF</sequence>
<dbReference type="eggNOG" id="COG0834">
    <property type="taxonomic scope" value="Bacteria"/>
</dbReference>
<reference evidence="5 6" key="1">
    <citation type="submission" date="2013-09" db="EMBL/GenBank/DDBJ databases">
        <title>Whole genome shotgun sequence of Vibrio azureus NBRC 104587.</title>
        <authorList>
            <person name="Isaki S."/>
            <person name="Hosoyama A."/>
            <person name="Numata M."/>
            <person name="Hashimoto M."/>
            <person name="Hosoyama Y."/>
            <person name="Tsuchikane K."/>
            <person name="Noguchi M."/>
            <person name="Hirakata S."/>
            <person name="Ichikawa N."/>
            <person name="Ohji S."/>
            <person name="Yamazoe A."/>
            <person name="Fujita N."/>
        </authorList>
    </citation>
    <scope>NUCLEOTIDE SEQUENCE [LARGE SCALE GENOMIC DNA]</scope>
    <source>
        <strain evidence="5 6">NBRC 104587</strain>
    </source>
</reference>
<organism evidence="5 6">
    <name type="scientific">Vibrio azureus NBRC 104587</name>
    <dbReference type="NCBI Taxonomy" id="1219077"/>
    <lineage>
        <taxon>Bacteria</taxon>
        <taxon>Pseudomonadati</taxon>
        <taxon>Pseudomonadota</taxon>
        <taxon>Gammaproteobacteria</taxon>
        <taxon>Vibrionales</taxon>
        <taxon>Vibrionaceae</taxon>
        <taxon>Vibrio</taxon>
    </lineage>
</organism>
<comment type="similarity">
    <text evidence="1">Belongs to the bacterial solute-binding protein 3 family.</text>
</comment>
<dbReference type="SUPFAM" id="SSF53850">
    <property type="entry name" value="Periplasmic binding protein-like II"/>
    <property type="match status" value="1"/>
</dbReference>
<feature type="chain" id="PRO_5004639470" description="Solute-binding protein family 3/N-terminal domain-containing protein" evidence="3">
    <location>
        <begin position="22"/>
        <end position="275"/>
    </location>
</feature>
<comment type="caution">
    <text evidence="5">The sequence shown here is derived from an EMBL/GenBank/DDBJ whole genome shotgun (WGS) entry which is preliminary data.</text>
</comment>
<evidence type="ECO:0000259" key="4">
    <source>
        <dbReference type="SMART" id="SM00062"/>
    </source>
</evidence>
<keyword evidence="6" id="KW-1185">Reference proteome</keyword>
<dbReference type="PANTHER" id="PTHR35936">
    <property type="entry name" value="MEMBRANE-BOUND LYTIC MUREIN TRANSGLYCOSYLASE F"/>
    <property type="match status" value="1"/>
</dbReference>
<accession>U3C9T6</accession>
<dbReference type="Proteomes" id="UP000016567">
    <property type="component" value="Unassembled WGS sequence"/>
</dbReference>
<dbReference type="AlphaFoldDB" id="U3C9T6"/>
<protein>
    <recommendedName>
        <fullName evidence="4">Solute-binding protein family 3/N-terminal domain-containing protein</fullName>
    </recommendedName>
</protein>
<dbReference type="SMART" id="SM00062">
    <property type="entry name" value="PBPb"/>
    <property type="match status" value="1"/>
</dbReference>
<keyword evidence="2 3" id="KW-0732">Signal</keyword>
<dbReference type="Gene3D" id="3.40.190.10">
    <property type="entry name" value="Periplasmic binding protein-like II"/>
    <property type="match status" value="2"/>
</dbReference>
<name>U3C9T6_9VIBR</name>
<proteinExistence type="inferred from homology"/>
<gene>
    <name evidence="5" type="ORF">VAZ01S_128_00020</name>
</gene>
<dbReference type="RefSeq" id="WP_021711851.1">
    <property type="nucleotide sequence ID" value="NZ_BAOB01000207.1"/>
</dbReference>
<dbReference type="OrthoDB" id="7708309at2"/>
<evidence type="ECO:0000313" key="5">
    <source>
        <dbReference type="EMBL" id="GAD78119.1"/>
    </source>
</evidence>
<feature type="domain" description="Solute-binding protein family 3/N-terminal" evidence="4">
    <location>
        <begin position="34"/>
        <end position="261"/>
    </location>
</feature>
<dbReference type="PANTHER" id="PTHR35936:SF19">
    <property type="entry name" value="AMINO-ACID-BINDING PROTEIN YXEM-RELATED"/>
    <property type="match status" value="1"/>
</dbReference>
<evidence type="ECO:0000256" key="2">
    <source>
        <dbReference type="ARBA" id="ARBA00022729"/>
    </source>
</evidence>
<dbReference type="InterPro" id="IPR001638">
    <property type="entry name" value="Solute-binding_3/MltF_N"/>
</dbReference>
<dbReference type="EMBL" id="BATL01000128">
    <property type="protein sequence ID" value="GAD78119.1"/>
    <property type="molecule type" value="Genomic_DNA"/>
</dbReference>
<feature type="signal peptide" evidence="3">
    <location>
        <begin position="1"/>
        <end position="21"/>
    </location>
</feature>
<evidence type="ECO:0000313" key="6">
    <source>
        <dbReference type="Proteomes" id="UP000016567"/>
    </source>
</evidence>
<evidence type="ECO:0000256" key="1">
    <source>
        <dbReference type="ARBA" id="ARBA00010333"/>
    </source>
</evidence>